<feature type="domain" description="Fibronectin type-III" evidence="4">
    <location>
        <begin position="111"/>
        <end position="206"/>
    </location>
</feature>
<gene>
    <name evidence="5" type="primary">EGFLAM</name>
</gene>
<dbReference type="PROSITE" id="PS50853">
    <property type="entry name" value="FN3"/>
    <property type="match status" value="2"/>
</dbReference>
<accession>H2ZUA8</accession>
<evidence type="ECO:0000256" key="1">
    <source>
        <dbReference type="ARBA" id="ARBA00022737"/>
    </source>
</evidence>
<dbReference type="EMBL" id="AFYH01246771">
    <property type="status" value="NOT_ANNOTATED_CDS"/>
    <property type="molecule type" value="Genomic_DNA"/>
</dbReference>
<keyword evidence="2" id="KW-1015">Disulfide bond</keyword>
<evidence type="ECO:0000259" key="3">
    <source>
        <dbReference type="PROSITE" id="PS50026"/>
    </source>
</evidence>
<dbReference type="EMBL" id="AFYH01246770">
    <property type="status" value="NOT_ANNOTATED_CDS"/>
    <property type="molecule type" value="Genomic_DNA"/>
</dbReference>
<dbReference type="InterPro" id="IPR013783">
    <property type="entry name" value="Ig-like_fold"/>
</dbReference>
<feature type="disulfide bond" evidence="2">
    <location>
        <begin position="353"/>
        <end position="362"/>
    </location>
</feature>
<name>H2ZUA8_LATCH</name>
<dbReference type="EMBL" id="AFYH01246775">
    <property type="status" value="NOT_ANNOTATED_CDS"/>
    <property type="molecule type" value="Genomic_DNA"/>
</dbReference>
<dbReference type="AlphaFoldDB" id="H2ZUA8"/>
<dbReference type="EMBL" id="AFYH01246774">
    <property type="status" value="NOT_ANNOTATED_CDS"/>
    <property type="molecule type" value="Genomic_DNA"/>
</dbReference>
<protein>
    <submittedName>
        <fullName evidence="5">EGF like, fibronectin type III and laminin G domains</fullName>
    </submittedName>
</protein>
<feature type="domain" description="EGF-like" evidence="3">
    <location>
        <begin position="325"/>
        <end position="363"/>
    </location>
</feature>
<reference evidence="5" key="2">
    <citation type="submission" date="2025-08" db="UniProtKB">
        <authorList>
            <consortium name="Ensembl"/>
        </authorList>
    </citation>
    <scope>IDENTIFICATION</scope>
</reference>
<dbReference type="Ensembl" id="ENSLACT00000000988.1">
    <property type="protein sequence ID" value="ENSLACP00000000979.1"/>
    <property type="gene ID" value="ENSLACG00000000875.1"/>
</dbReference>
<dbReference type="HOGENOM" id="CLU_761944_0_0_1"/>
<dbReference type="Bgee" id="ENSLACG00000000875">
    <property type="expression patterns" value="Expressed in pelvic fin"/>
</dbReference>
<dbReference type="SMART" id="SM00060">
    <property type="entry name" value="FN3"/>
    <property type="match status" value="2"/>
</dbReference>
<sequence length="364" mass="39779">KVGPPVDIQLDSLNCTAFSVRWRMPRRHTNTVTGYTVLYSEIRGNKPVEQLSHEVPLSLDMLSMEVVIGDLNPGVQYRVSVKAYGWAGEGRPSIPRDVTTVSKDHCMPPHPPSQPQVLAVSDSEVALSWKKGTSEGSSPIQHYIVEYIRPELDANWAVIKDQIQLESMIIKGLSTDTRYQFVVRAVNAHGISLPSSPSEPVKTLSTDESGSGHYGHRYIANTKITDDDGFDIDDSDYDIYIEELKPLPATKDGNRKYIVQPRVTPRSRVTGWVAPTIITTTTLAPTTTTTTTAAPTTTIASATTGIAAKVSTTARRNRIAAIRLFDQSCEETICPAESFCVNDYDHGGSRCHCNLGKGGGTCTK</sequence>
<evidence type="ECO:0000256" key="2">
    <source>
        <dbReference type="PROSITE-ProRule" id="PRU00076"/>
    </source>
</evidence>
<dbReference type="InterPro" id="IPR036116">
    <property type="entry name" value="FN3_sf"/>
</dbReference>
<dbReference type="Gene3D" id="2.60.40.10">
    <property type="entry name" value="Immunoglobulins"/>
    <property type="match status" value="2"/>
</dbReference>
<dbReference type="EMBL" id="AFYH01246776">
    <property type="status" value="NOT_ANNOTATED_CDS"/>
    <property type="molecule type" value="Genomic_DNA"/>
</dbReference>
<dbReference type="InterPro" id="IPR050964">
    <property type="entry name" value="Striated_Muscle_Regulatory"/>
</dbReference>
<dbReference type="PANTHER" id="PTHR13817:SF73">
    <property type="entry name" value="FIBRONECTIN TYPE-III DOMAIN-CONTAINING PROTEIN"/>
    <property type="match status" value="1"/>
</dbReference>
<evidence type="ECO:0000313" key="6">
    <source>
        <dbReference type="Proteomes" id="UP000008672"/>
    </source>
</evidence>
<dbReference type="PANTHER" id="PTHR13817">
    <property type="entry name" value="TITIN"/>
    <property type="match status" value="1"/>
</dbReference>
<dbReference type="SUPFAM" id="SSF49265">
    <property type="entry name" value="Fibronectin type III"/>
    <property type="match status" value="1"/>
</dbReference>
<comment type="caution">
    <text evidence="2">Lacks conserved residue(s) required for the propagation of feature annotation.</text>
</comment>
<dbReference type="Pfam" id="PF25016">
    <property type="entry name" value="EGF_Pikachurin"/>
    <property type="match status" value="1"/>
</dbReference>
<dbReference type="Pfam" id="PF00041">
    <property type="entry name" value="fn3"/>
    <property type="match status" value="2"/>
</dbReference>
<dbReference type="InterPro" id="IPR003961">
    <property type="entry name" value="FN3_dom"/>
</dbReference>
<reference evidence="5" key="3">
    <citation type="submission" date="2025-09" db="UniProtKB">
        <authorList>
            <consortium name="Ensembl"/>
        </authorList>
    </citation>
    <scope>IDENTIFICATION</scope>
</reference>
<proteinExistence type="predicted"/>
<organism evidence="5 6">
    <name type="scientific">Latimeria chalumnae</name>
    <name type="common">Coelacanth</name>
    <dbReference type="NCBI Taxonomy" id="7897"/>
    <lineage>
        <taxon>Eukaryota</taxon>
        <taxon>Metazoa</taxon>
        <taxon>Chordata</taxon>
        <taxon>Craniata</taxon>
        <taxon>Vertebrata</taxon>
        <taxon>Euteleostomi</taxon>
        <taxon>Coelacanthiformes</taxon>
        <taxon>Coelacanthidae</taxon>
        <taxon>Latimeria</taxon>
    </lineage>
</organism>
<dbReference type="PROSITE" id="PS00022">
    <property type="entry name" value="EGF_1"/>
    <property type="match status" value="1"/>
</dbReference>
<dbReference type="InterPro" id="IPR056943">
    <property type="entry name" value="EGF_Pikachurin"/>
</dbReference>
<dbReference type="CDD" id="cd00063">
    <property type="entry name" value="FN3"/>
    <property type="match status" value="2"/>
</dbReference>
<dbReference type="EMBL" id="AFYH01246769">
    <property type="status" value="NOT_ANNOTATED_CDS"/>
    <property type="molecule type" value="Genomic_DNA"/>
</dbReference>
<dbReference type="InterPro" id="IPR000742">
    <property type="entry name" value="EGF"/>
</dbReference>
<dbReference type="Proteomes" id="UP000008672">
    <property type="component" value="Unassembled WGS sequence"/>
</dbReference>
<dbReference type="EMBL" id="AFYH01246767">
    <property type="status" value="NOT_ANNOTATED_CDS"/>
    <property type="molecule type" value="Genomic_DNA"/>
</dbReference>
<dbReference type="EMBL" id="AFYH01246773">
    <property type="status" value="NOT_ANNOTATED_CDS"/>
    <property type="molecule type" value="Genomic_DNA"/>
</dbReference>
<keyword evidence="6" id="KW-1185">Reference proteome</keyword>
<dbReference type="PROSITE" id="PS50026">
    <property type="entry name" value="EGF_3"/>
    <property type="match status" value="1"/>
</dbReference>
<evidence type="ECO:0000259" key="4">
    <source>
        <dbReference type="PROSITE" id="PS50853"/>
    </source>
</evidence>
<keyword evidence="2" id="KW-0245">EGF-like domain</keyword>
<dbReference type="EMBL" id="AFYH01246772">
    <property type="status" value="NOT_ANNOTATED_CDS"/>
    <property type="molecule type" value="Genomic_DNA"/>
</dbReference>
<keyword evidence="1" id="KW-0677">Repeat</keyword>
<evidence type="ECO:0000313" key="5">
    <source>
        <dbReference type="Ensembl" id="ENSLACP00000000979.1"/>
    </source>
</evidence>
<feature type="domain" description="Fibronectin type-III" evidence="4">
    <location>
        <begin position="4"/>
        <end position="103"/>
    </location>
</feature>
<feature type="disulfide bond" evidence="2">
    <location>
        <begin position="334"/>
        <end position="351"/>
    </location>
</feature>
<reference evidence="6" key="1">
    <citation type="submission" date="2011-08" db="EMBL/GenBank/DDBJ databases">
        <title>The draft genome of Latimeria chalumnae.</title>
        <authorList>
            <person name="Di Palma F."/>
            <person name="Alfoldi J."/>
            <person name="Johnson J."/>
            <person name="Berlin A."/>
            <person name="Gnerre S."/>
            <person name="Jaffe D."/>
            <person name="MacCallum I."/>
            <person name="Young S."/>
            <person name="Walker B.J."/>
            <person name="Lander E."/>
            <person name="Lindblad-Toh K."/>
        </authorList>
    </citation>
    <scope>NUCLEOTIDE SEQUENCE [LARGE SCALE GENOMIC DNA]</scope>
    <source>
        <strain evidence="6">Wild caught</strain>
    </source>
</reference>
<dbReference type="EMBL" id="AFYH01246768">
    <property type="status" value="NOT_ANNOTATED_CDS"/>
    <property type="molecule type" value="Genomic_DNA"/>
</dbReference>
<dbReference type="GeneTree" id="ENSGT00940000158504"/>